<name>A0ABT4TGJ0_9ACTN</name>
<protein>
    <submittedName>
        <fullName evidence="5">LacI family DNA-binding transcriptional regulator</fullName>
    </submittedName>
</protein>
<keyword evidence="1" id="KW-0805">Transcription regulation</keyword>
<evidence type="ECO:0000256" key="1">
    <source>
        <dbReference type="ARBA" id="ARBA00023015"/>
    </source>
</evidence>
<evidence type="ECO:0000256" key="3">
    <source>
        <dbReference type="ARBA" id="ARBA00023163"/>
    </source>
</evidence>
<dbReference type="InterPro" id="IPR000843">
    <property type="entry name" value="HTH_LacI"/>
</dbReference>
<organism evidence="5 6">
    <name type="scientific">Nocardiopsis suaedae</name>
    <dbReference type="NCBI Taxonomy" id="3018444"/>
    <lineage>
        <taxon>Bacteria</taxon>
        <taxon>Bacillati</taxon>
        <taxon>Actinomycetota</taxon>
        <taxon>Actinomycetes</taxon>
        <taxon>Streptosporangiales</taxon>
        <taxon>Nocardiopsidaceae</taxon>
        <taxon>Nocardiopsis</taxon>
    </lineage>
</organism>
<keyword evidence="6" id="KW-1185">Reference proteome</keyword>
<comment type="caution">
    <text evidence="5">The sequence shown here is derived from an EMBL/GenBank/DDBJ whole genome shotgun (WGS) entry which is preliminary data.</text>
</comment>
<proteinExistence type="predicted"/>
<dbReference type="Pfam" id="PF00356">
    <property type="entry name" value="LacI"/>
    <property type="match status" value="1"/>
</dbReference>
<evidence type="ECO:0000313" key="5">
    <source>
        <dbReference type="EMBL" id="MDA2803837.1"/>
    </source>
</evidence>
<dbReference type="EMBL" id="JAQFWP010000006">
    <property type="protein sequence ID" value="MDA2803837.1"/>
    <property type="molecule type" value="Genomic_DNA"/>
</dbReference>
<dbReference type="SUPFAM" id="SSF47413">
    <property type="entry name" value="lambda repressor-like DNA-binding domains"/>
    <property type="match status" value="1"/>
</dbReference>
<evidence type="ECO:0000256" key="2">
    <source>
        <dbReference type="ARBA" id="ARBA00023125"/>
    </source>
</evidence>
<feature type="domain" description="HTH lacI-type" evidence="4">
    <location>
        <begin position="4"/>
        <end position="58"/>
    </location>
</feature>
<dbReference type="CDD" id="cd01392">
    <property type="entry name" value="HTH_LacI"/>
    <property type="match status" value="1"/>
</dbReference>
<evidence type="ECO:0000313" key="6">
    <source>
        <dbReference type="Proteomes" id="UP001165685"/>
    </source>
</evidence>
<accession>A0ABT4TGJ0</accession>
<reference evidence="5" key="1">
    <citation type="submission" date="2023-01" db="EMBL/GenBank/DDBJ databases">
        <title>Draft genome sequence of Nocardiopsis sp. LSu2-4 isolated from halophytes.</title>
        <authorList>
            <person name="Duangmal K."/>
            <person name="Chantavorakit T."/>
        </authorList>
    </citation>
    <scope>NUCLEOTIDE SEQUENCE</scope>
    <source>
        <strain evidence="5">LSu2-4</strain>
    </source>
</reference>
<dbReference type="RefSeq" id="WP_270676326.1">
    <property type="nucleotide sequence ID" value="NZ_JAQFWP010000006.1"/>
</dbReference>
<dbReference type="InterPro" id="IPR028082">
    <property type="entry name" value="Peripla_BP_I"/>
</dbReference>
<keyword evidence="2 5" id="KW-0238">DNA-binding</keyword>
<dbReference type="Gene3D" id="3.40.50.2300">
    <property type="match status" value="2"/>
</dbReference>
<dbReference type="GO" id="GO:0003677">
    <property type="term" value="F:DNA binding"/>
    <property type="evidence" value="ECO:0007669"/>
    <property type="project" value="UniProtKB-KW"/>
</dbReference>
<keyword evidence="3" id="KW-0804">Transcription</keyword>
<evidence type="ECO:0000259" key="4">
    <source>
        <dbReference type="PROSITE" id="PS50932"/>
    </source>
</evidence>
<gene>
    <name evidence="5" type="ORF">O4U47_04885</name>
</gene>
<dbReference type="PANTHER" id="PTHR30146:SF155">
    <property type="entry name" value="ALANINE RACEMASE"/>
    <property type="match status" value="1"/>
</dbReference>
<dbReference type="InterPro" id="IPR046335">
    <property type="entry name" value="LacI/GalR-like_sensor"/>
</dbReference>
<dbReference type="InterPro" id="IPR010982">
    <property type="entry name" value="Lambda_DNA-bd_dom_sf"/>
</dbReference>
<dbReference type="Gene3D" id="1.10.260.40">
    <property type="entry name" value="lambda repressor-like DNA-binding domains"/>
    <property type="match status" value="1"/>
</dbReference>
<dbReference type="SMART" id="SM00354">
    <property type="entry name" value="HTH_LACI"/>
    <property type="match status" value="1"/>
</dbReference>
<dbReference type="PROSITE" id="PS50932">
    <property type="entry name" value="HTH_LACI_2"/>
    <property type="match status" value="1"/>
</dbReference>
<sequence length="341" mass="35578">MRRPTIADIARRAGVSQAAVSFALNGRPGVSAATRDRILAAADALGWQPNTAARSLSAAAAGAVGLAVARPARTLGVEPFFMQLISGIQAELSERGYALLLDLVEDVHAEASVHRRWWAERRVDGVLLVDLRTGDPRPEVLREIGMPAVLAGGPDPTGAVPGVWVDDARAMTAVVEHLHGLGHERLAHVSGPPVMEHSAHRAEAFGAAAGPEAARAATDFSDAEGAVATRGLLRRRPRPTAIVYDNDVMAVAGLSAARQAGLSVPGDLSVVAWEDSALCRLTHPTLTALTRDAFRFGAAAAARLLDLVRHGPGGGAVGDTEFELPELVVRESTAPPRPNGG</sequence>
<dbReference type="Pfam" id="PF13377">
    <property type="entry name" value="Peripla_BP_3"/>
    <property type="match status" value="1"/>
</dbReference>
<dbReference type="PANTHER" id="PTHR30146">
    <property type="entry name" value="LACI-RELATED TRANSCRIPTIONAL REPRESSOR"/>
    <property type="match status" value="1"/>
</dbReference>
<dbReference type="PROSITE" id="PS00356">
    <property type="entry name" value="HTH_LACI_1"/>
    <property type="match status" value="1"/>
</dbReference>
<dbReference type="SUPFAM" id="SSF53822">
    <property type="entry name" value="Periplasmic binding protein-like I"/>
    <property type="match status" value="1"/>
</dbReference>
<dbReference type="Proteomes" id="UP001165685">
    <property type="component" value="Unassembled WGS sequence"/>
</dbReference>